<evidence type="ECO:0000256" key="7">
    <source>
        <dbReference type="ARBA" id="ARBA00023014"/>
    </source>
</evidence>
<dbReference type="Pfam" id="PF01058">
    <property type="entry name" value="Oxidored_q6"/>
    <property type="match status" value="1"/>
</dbReference>
<dbReference type="PANTHER" id="PTHR42989:SF1">
    <property type="entry name" value="FORMATE HYDROGENLYASE SUBUNIT 7-RELATED"/>
    <property type="match status" value="1"/>
</dbReference>
<dbReference type="PANTHER" id="PTHR42989">
    <property type="entry name" value="HYDROGENASE-4 COMPONENT I"/>
    <property type="match status" value="1"/>
</dbReference>
<organism evidence="10 11">
    <name type="scientific">Gluconobacter frateurii NRIC 0228</name>
    <dbReference type="NCBI Taxonomy" id="1307946"/>
    <lineage>
        <taxon>Bacteria</taxon>
        <taxon>Pseudomonadati</taxon>
        <taxon>Pseudomonadota</taxon>
        <taxon>Alphaproteobacteria</taxon>
        <taxon>Acetobacterales</taxon>
        <taxon>Acetobacteraceae</taxon>
        <taxon>Gluconobacter</taxon>
    </lineage>
</organism>
<feature type="domain" description="NADH:ubiquinone oxidoreductase-like 20kDa subunit" evidence="9">
    <location>
        <begin position="47"/>
        <end position="157"/>
    </location>
</feature>
<dbReference type="SUPFAM" id="SSF56770">
    <property type="entry name" value="HydA/Nqo6-like"/>
    <property type="match status" value="1"/>
</dbReference>
<reference evidence="10" key="1">
    <citation type="submission" date="2013-04" db="EMBL/GenBank/DDBJ databases">
        <title>The genome sequencing project of 58 acetic acid bacteria.</title>
        <authorList>
            <person name="Okamoto-Kainuma A."/>
            <person name="Ishikawa M."/>
            <person name="Umino S."/>
            <person name="Koizumi Y."/>
            <person name="Shiwa Y."/>
            <person name="Yoshikawa H."/>
            <person name="Matsutani M."/>
            <person name="Matsushita K."/>
        </authorList>
    </citation>
    <scope>NUCLEOTIDE SEQUENCE</scope>
    <source>
        <strain evidence="10">NRIC 0228</strain>
    </source>
</reference>
<proteinExistence type="inferred from homology"/>
<dbReference type="EMBL" id="BAQW01000009">
    <property type="protein sequence ID" value="GBR13844.1"/>
    <property type="molecule type" value="Genomic_DNA"/>
</dbReference>
<keyword evidence="8" id="KW-0472">Membrane</keyword>
<keyword evidence="4" id="KW-0004">4Fe-4S</keyword>
<dbReference type="InterPro" id="IPR006137">
    <property type="entry name" value="NADH_UbQ_OxRdtase-like_20kDa"/>
</dbReference>
<evidence type="ECO:0000256" key="3">
    <source>
        <dbReference type="ARBA" id="ARBA00022475"/>
    </source>
</evidence>
<evidence type="ECO:0000256" key="5">
    <source>
        <dbReference type="ARBA" id="ARBA00022723"/>
    </source>
</evidence>
<comment type="caution">
    <text evidence="10">The sequence shown here is derived from an EMBL/GenBank/DDBJ whole genome shotgun (WGS) entry which is preliminary data.</text>
</comment>
<dbReference type="RefSeq" id="WP_174694715.1">
    <property type="nucleotide sequence ID" value="NZ_BAQW01000009.1"/>
</dbReference>
<protein>
    <submittedName>
        <fullName evidence="10">NADH-ubiquinone oxidoreductase 20 kDa subunit</fullName>
    </submittedName>
</protein>
<evidence type="ECO:0000256" key="6">
    <source>
        <dbReference type="ARBA" id="ARBA00023004"/>
    </source>
</evidence>
<comment type="similarity">
    <text evidence="2">Belongs to the complex I 20 kDa subunit family.</text>
</comment>
<keyword evidence="3" id="KW-1003">Cell membrane</keyword>
<sequence>MSVFQKTGPLSVLHAFIDASRWRASLEKDAPARTDMISLYVLETGGCEGCAMEVESLCGSAFALERYGFTRVTDPADADWLLVTGAMSRACVQMLDRVWQAMPPGKSLVAVGACAVDGGLFGAGYATLGGLKALTQVRKTIPGCPPSPQDILLGLQRLAGG</sequence>
<keyword evidence="5" id="KW-0479">Metal-binding</keyword>
<dbReference type="Proteomes" id="UP001061070">
    <property type="component" value="Unassembled WGS sequence"/>
</dbReference>
<comment type="cofactor">
    <cofactor evidence="1">
        <name>[4Fe-4S] cluster</name>
        <dbReference type="ChEBI" id="CHEBI:49883"/>
    </cofactor>
</comment>
<evidence type="ECO:0000256" key="2">
    <source>
        <dbReference type="ARBA" id="ARBA00009173"/>
    </source>
</evidence>
<keyword evidence="6" id="KW-0408">Iron</keyword>
<evidence type="ECO:0000313" key="11">
    <source>
        <dbReference type="Proteomes" id="UP001061070"/>
    </source>
</evidence>
<dbReference type="InterPro" id="IPR052375">
    <property type="entry name" value="Complex_I_20kDa-like"/>
</dbReference>
<evidence type="ECO:0000256" key="1">
    <source>
        <dbReference type="ARBA" id="ARBA00001966"/>
    </source>
</evidence>
<keyword evidence="7" id="KW-0411">Iron-sulfur</keyword>
<name>A0ABQ0QD45_9PROT</name>
<evidence type="ECO:0000256" key="4">
    <source>
        <dbReference type="ARBA" id="ARBA00022485"/>
    </source>
</evidence>
<dbReference type="Gene3D" id="3.40.50.12280">
    <property type="match status" value="1"/>
</dbReference>
<accession>A0ABQ0QD45</accession>
<keyword evidence="11" id="KW-1185">Reference proteome</keyword>
<evidence type="ECO:0000256" key="8">
    <source>
        <dbReference type="ARBA" id="ARBA00023136"/>
    </source>
</evidence>
<evidence type="ECO:0000313" key="10">
    <source>
        <dbReference type="EMBL" id="GBR13844.1"/>
    </source>
</evidence>
<gene>
    <name evidence="10" type="ORF">AA0228_2113</name>
</gene>
<evidence type="ECO:0000259" key="9">
    <source>
        <dbReference type="Pfam" id="PF01058"/>
    </source>
</evidence>